<protein>
    <recommendedName>
        <fullName evidence="3">PI3K/PI4K catalytic domain-containing protein</fullName>
    </recommendedName>
</protein>
<dbReference type="GO" id="GO:0005737">
    <property type="term" value="C:cytoplasm"/>
    <property type="evidence" value="ECO:0007669"/>
    <property type="project" value="TreeGrafter"/>
</dbReference>
<keyword evidence="1" id="KW-0808">Transferase</keyword>
<dbReference type="Gene3D" id="1.10.1070.11">
    <property type="entry name" value="Phosphatidylinositol 3-/4-kinase, catalytic domain"/>
    <property type="match status" value="1"/>
</dbReference>
<gene>
    <name evidence="4" type="ORF">QYM36_004486</name>
    <name evidence="5" type="ORF">QYM36_004592</name>
</gene>
<dbReference type="SUPFAM" id="SSF56112">
    <property type="entry name" value="Protein kinase-like (PK-like)"/>
    <property type="match status" value="1"/>
</dbReference>
<dbReference type="Proteomes" id="UP001187531">
    <property type="component" value="Unassembled WGS sequence"/>
</dbReference>
<name>A0AA88HZ36_ARTSF</name>
<dbReference type="EMBL" id="JAVRJZ010000007">
    <property type="protein sequence ID" value="KAK2720760.1"/>
    <property type="molecule type" value="Genomic_DNA"/>
</dbReference>
<dbReference type="PROSITE" id="PS50290">
    <property type="entry name" value="PI3_4_KINASE_3"/>
    <property type="match status" value="1"/>
</dbReference>
<accession>A0AA88HZ36</accession>
<evidence type="ECO:0000256" key="1">
    <source>
        <dbReference type="ARBA" id="ARBA00022679"/>
    </source>
</evidence>
<feature type="domain" description="PI3K/PI4K catalytic" evidence="3">
    <location>
        <begin position="1"/>
        <end position="89"/>
    </location>
</feature>
<dbReference type="GO" id="GO:0046854">
    <property type="term" value="P:phosphatidylinositol phosphate biosynthetic process"/>
    <property type="evidence" value="ECO:0007669"/>
    <property type="project" value="InterPro"/>
</dbReference>
<dbReference type="GO" id="GO:0004430">
    <property type="term" value="F:1-phosphatidylinositol 4-kinase activity"/>
    <property type="evidence" value="ECO:0007669"/>
    <property type="project" value="TreeGrafter"/>
</dbReference>
<dbReference type="InterPro" id="IPR000403">
    <property type="entry name" value="PI3/4_kinase_cat_dom"/>
</dbReference>
<keyword evidence="2" id="KW-0418">Kinase</keyword>
<proteinExistence type="predicted"/>
<dbReference type="GO" id="GO:0048015">
    <property type="term" value="P:phosphatidylinositol-mediated signaling"/>
    <property type="evidence" value="ECO:0007669"/>
    <property type="project" value="TreeGrafter"/>
</dbReference>
<sequence length="104" mass="11564">MVNVMGGKDSGVFKYFKVLILQGLIAARKHYERLLTIVEIMTLAGELQCSRSGAASVGALRNRFMIGVTESELQNYVESMVESNLCSLSTRLYDGFQYFTNGIL</sequence>
<organism evidence="5 6">
    <name type="scientific">Artemia franciscana</name>
    <name type="common">Brine shrimp</name>
    <name type="synonym">Artemia sanfranciscana</name>
    <dbReference type="NCBI Taxonomy" id="6661"/>
    <lineage>
        <taxon>Eukaryota</taxon>
        <taxon>Metazoa</taxon>
        <taxon>Ecdysozoa</taxon>
        <taxon>Arthropoda</taxon>
        <taxon>Crustacea</taxon>
        <taxon>Branchiopoda</taxon>
        <taxon>Anostraca</taxon>
        <taxon>Artemiidae</taxon>
        <taxon>Artemia</taxon>
    </lineage>
</organism>
<dbReference type="AlphaFoldDB" id="A0AA88HZ36"/>
<evidence type="ECO:0000313" key="4">
    <source>
        <dbReference type="EMBL" id="KAK2720611.1"/>
    </source>
</evidence>
<dbReference type="EMBL" id="JAVRJZ010000007">
    <property type="protein sequence ID" value="KAK2720611.1"/>
    <property type="molecule type" value="Genomic_DNA"/>
</dbReference>
<dbReference type="InterPro" id="IPR036940">
    <property type="entry name" value="PI3/4_kinase_cat_sf"/>
</dbReference>
<dbReference type="PANTHER" id="PTHR10048:SF22">
    <property type="entry name" value="PHOSPHATIDYLINOSITOL 4-KINASE BETA"/>
    <property type="match status" value="1"/>
</dbReference>
<keyword evidence="6" id="KW-1185">Reference proteome</keyword>
<comment type="caution">
    <text evidence="5">The sequence shown here is derived from an EMBL/GenBank/DDBJ whole genome shotgun (WGS) entry which is preliminary data.</text>
</comment>
<evidence type="ECO:0000313" key="6">
    <source>
        <dbReference type="Proteomes" id="UP001187531"/>
    </source>
</evidence>
<evidence type="ECO:0000259" key="3">
    <source>
        <dbReference type="PROSITE" id="PS50290"/>
    </source>
</evidence>
<dbReference type="InterPro" id="IPR015433">
    <property type="entry name" value="PI3/4_kinase"/>
</dbReference>
<evidence type="ECO:0000313" key="5">
    <source>
        <dbReference type="EMBL" id="KAK2720760.1"/>
    </source>
</evidence>
<dbReference type="GO" id="GO:0016020">
    <property type="term" value="C:membrane"/>
    <property type="evidence" value="ECO:0007669"/>
    <property type="project" value="TreeGrafter"/>
</dbReference>
<evidence type="ECO:0000256" key="2">
    <source>
        <dbReference type="ARBA" id="ARBA00022777"/>
    </source>
</evidence>
<reference evidence="5" key="1">
    <citation type="submission" date="2023-07" db="EMBL/GenBank/DDBJ databases">
        <title>Chromosome-level genome assembly of Artemia franciscana.</title>
        <authorList>
            <person name="Jo E."/>
        </authorList>
    </citation>
    <scope>NUCLEOTIDE SEQUENCE</scope>
    <source>
        <tissue evidence="5">Whole body</tissue>
    </source>
</reference>
<dbReference type="InterPro" id="IPR011009">
    <property type="entry name" value="Kinase-like_dom_sf"/>
</dbReference>
<dbReference type="PANTHER" id="PTHR10048">
    <property type="entry name" value="PHOSPHATIDYLINOSITOL KINASE"/>
    <property type="match status" value="1"/>
</dbReference>